<evidence type="ECO:0000313" key="3">
    <source>
        <dbReference type="Proteomes" id="UP000663720"/>
    </source>
</evidence>
<protein>
    <recommendedName>
        <fullName evidence="4">SD-repeat containing protein B domain-containing protein</fullName>
    </recommendedName>
</protein>
<sequence length="978" mass="109814">MKSAAICLIICLMLFTIGEAQEADEKIHLNILEGYTLSVEGTQIPHKKGGIVRAAGSLLVLPLAPIADQLGQTYEYNPENSTLTLKRVQDGAEIRISMKNGQVSAGKKSLGYAPYMGLADPDQLLLPEEALKALTGTHVTRDDTAKIIRVDLDMRLKPVYDYQMIINGRHLPSADPFPRSVGAVLLIPLKPIVQETGHSMSQDENKTKITVIRNQDNARISLNLQTGLMYYNDRAIGITPNMGYADTHTLLLPSTAVETLTGTHITVPEGTDRIIINTDKRLDTMIRPSGNVIDQAKKSGFVPEKFQYRIGKDTSSEMLFSSRYREFNSEIRYETPGLIFRKNPEPSWVDMKIDSLENYGGSIGDYNTGRDELSETGVSRLRGLSYYSQLDKGYLTAAAGVPLSGSRNIEDDYSVPDFKGWTAGIRYYQNGKNPYSDKNQWNAGISARGAAEGDNQEIAAGYTGTHQLENRFTGRSFSYERLEAGFFDTDHEEHGPDIRGSWNYRMEPFKILSITADMDYTGINFRRSLEPSYKLDTSPFNETDRFSAGSAVSFRPFDRLGASFRYLWQKDRLLQGSEDWEKNTDVYGTNISTRLFENWPWLNLDYSVSETNYHNNNFQDSRDWNFRGSLSHHTRFFRAALRYNKSRDKTESQSMLFHLRSFTFGLPQESFVSIAPGISAFKYGDYKSLRPDFSMNLGTGRLLGRNTILTAAYTYAKTFAENDDNTDETKNYTQFFKADLTHRFSKFLLAEAGFSTSFEGDTSFYWTIRGSFDFNSSRKYNKPDENTGVLSGTAFFDKNQDGIRQPDEPGIGGLSIRIKQTPMRLSTDHAGEFTIQNIREGSYNLEIFTHLLPIGFTPPEDMPMIHIAEGSITHIEIPVVRKGQIRGFVYEDLNASGFHDPGEPFAEQVKINIVPAQEITVYSTSFGQFGIDSLEPGTYILSADPQTLGTGLKAPEPVTIEVKPDAMMHKISIGLLPM</sequence>
<name>A0A975B395_9BACT</name>
<gene>
    <name evidence="2" type="ORF">dnl_01950</name>
</gene>
<dbReference type="RefSeq" id="WP_207689902.1">
    <property type="nucleotide sequence ID" value="NZ_CP061799.1"/>
</dbReference>
<dbReference type="Gene3D" id="2.60.40.10">
    <property type="entry name" value="Immunoglobulins"/>
    <property type="match status" value="2"/>
</dbReference>
<feature type="chain" id="PRO_5037239326" description="SD-repeat containing protein B domain-containing protein" evidence="1">
    <location>
        <begin position="23"/>
        <end position="978"/>
    </location>
</feature>
<keyword evidence="1" id="KW-0732">Signal</keyword>
<proteinExistence type="predicted"/>
<evidence type="ECO:0000313" key="2">
    <source>
        <dbReference type="EMBL" id="QTA77990.1"/>
    </source>
</evidence>
<dbReference type="SUPFAM" id="SSF117074">
    <property type="entry name" value="Hypothetical protein PA1324"/>
    <property type="match status" value="2"/>
</dbReference>
<accession>A0A975B395</accession>
<dbReference type="InterPro" id="IPR013783">
    <property type="entry name" value="Ig-like_fold"/>
</dbReference>
<evidence type="ECO:0008006" key="4">
    <source>
        <dbReference type="Google" id="ProtNLM"/>
    </source>
</evidence>
<evidence type="ECO:0000256" key="1">
    <source>
        <dbReference type="SAM" id="SignalP"/>
    </source>
</evidence>
<reference evidence="2" key="1">
    <citation type="journal article" date="2021" name="Microb. Physiol.">
        <title>Proteogenomic Insights into the Physiology of Marine, Sulfate-Reducing, Filamentous Desulfonema limicola and Desulfonema magnum.</title>
        <authorList>
            <person name="Schnaars V."/>
            <person name="Wohlbrand L."/>
            <person name="Scheve S."/>
            <person name="Hinrichs C."/>
            <person name="Reinhardt R."/>
            <person name="Rabus R."/>
        </authorList>
    </citation>
    <scope>NUCLEOTIDE SEQUENCE</scope>
    <source>
        <strain evidence="2">5ac10</strain>
    </source>
</reference>
<dbReference type="SUPFAM" id="SSF56935">
    <property type="entry name" value="Porins"/>
    <property type="match status" value="1"/>
</dbReference>
<dbReference type="Proteomes" id="UP000663720">
    <property type="component" value="Chromosome"/>
</dbReference>
<organism evidence="2 3">
    <name type="scientific">Desulfonema limicola</name>
    <dbReference type="NCBI Taxonomy" id="45656"/>
    <lineage>
        <taxon>Bacteria</taxon>
        <taxon>Pseudomonadati</taxon>
        <taxon>Thermodesulfobacteriota</taxon>
        <taxon>Desulfobacteria</taxon>
        <taxon>Desulfobacterales</taxon>
        <taxon>Desulfococcaceae</taxon>
        <taxon>Desulfonema</taxon>
    </lineage>
</organism>
<dbReference type="KEGG" id="dli:dnl_01950"/>
<dbReference type="EMBL" id="CP061799">
    <property type="protein sequence ID" value="QTA77990.1"/>
    <property type="molecule type" value="Genomic_DNA"/>
</dbReference>
<dbReference type="AlphaFoldDB" id="A0A975B395"/>
<feature type="signal peptide" evidence="1">
    <location>
        <begin position="1"/>
        <end position="22"/>
    </location>
</feature>
<keyword evidence="3" id="KW-1185">Reference proteome</keyword>